<comment type="caution">
    <text evidence="2">The sequence shown here is derived from an EMBL/GenBank/DDBJ whole genome shotgun (WGS) entry which is preliminary data.</text>
</comment>
<name>A0A9N8ZN81_9GLOM</name>
<protein>
    <submittedName>
        <fullName evidence="2">4705_t:CDS:1</fullName>
    </submittedName>
</protein>
<organism evidence="2 3">
    <name type="scientific">Cetraspora pellucida</name>
    <dbReference type="NCBI Taxonomy" id="1433469"/>
    <lineage>
        <taxon>Eukaryota</taxon>
        <taxon>Fungi</taxon>
        <taxon>Fungi incertae sedis</taxon>
        <taxon>Mucoromycota</taxon>
        <taxon>Glomeromycotina</taxon>
        <taxon>Glomeromycetes</taxon>
        <taxon>Diversisporales</taxon>
        <taxon>Gigasporaceae</taxon>
        <taxon>Cetraspora</taxon>
    </lineage>
</organism>
<keyword evidence="3" id="KW-1185">Reference proteome</keyword>
<dbReference type="Proteomes" id="UP000789759">
    <property type="component" value="Unassembled WGS sequence"/>
</dbReference>
<evidence type="ECO:0000313" key="2">
    <source>
        <dbReference type="EMBL" id="CAG8501527.1"/>
    </source>
</evidence>
<reference evidence="2" key="1">
    <citation type="submission" date="2021-06" db="EMBL/GenBank/DDBJ databases">
        <authorList>
            <person name="Kallberg Y."/>
            <person name="Tangrot J."/>
            <person name="Rosling A."/>
        </authorList>
    </citation>
    <scope>NUCLEOTIDE SEQUENCE</scope>
    <source>
        <strain evidence="2">FL966</strain>
    </source>
</reference>
<proteinExistence type="predicted"/>
<feature type="compositionally biased region" description="Low complexity" evidence="1">
    <location>
        <begin position="345"/>
        <end position="367"/>
    </location>
</feature>
<dbReference type="EMBL" id="CAJVQA010001077">
    <property type="protein sequence ID" value="CAG8501527.1"/>
    <property type="molecule type" value="Genomic_DNA"/>
</dbReference>
<sequence length="543" mass="59913">MIEYRPLIFYDHPREDPEDWLREMQRYIVASRINVAPGAGQVTGREKAFGLIISYNLDVATLTAVRAIGAGNGSNQIGDLNIAGAFHNKARAEIGRIGAGVATDEDWSIVNSELTDNAPVAPNADGGFTTVTIASSIKLRQLLYLFSTSYMTVEYLKQMAVFGQLMQEDMDVKKFSTRIKKENITKALAEVEKFTLSQRNALSSLSAFPAANPYIDTNKSGMTKTEIVDLIKTTMASSESQMAQQNTNLQSTIKSFQETMSRATKTLDNSKKSSKKRAKDTAINYFLSNLLRKNLGKHSANKYDYDSIEDISDSLAGLTLNSVIKTAIRHAIKKSSGYKCSIYPNSDSNTSSDTSSSDSSDSNTSLEDSSDSGESPSNTSLITKVVSLDLDKKEDLDDLIEIDFVKKKEPKTSITTVKYKIKHLKIPVMTVNSETELSIITENIVIHVGAKIDKSETHDFSGIATVSVKSVGIVRKLLITLAQALLKKYNCALDWKTNKLKIPLNEKDYIILVTMHKVKNKLKVNCANITLNCDDFLTLNNIS</sequence>
<gene>
    <name evidence="2" type="ORF">CPELLU_LOCUS2471</name>
</gene>
<dbReference type="OrthoDB" id="2436548at2759"/>
<dbReference type="AlphaFoldDB" id="A0A9N8ZN81"/>
<feature type="region of interest" description="Disordered" evidence="1">
    <location>
        <begin position="343"/>
        <end position="378"/>
    </location>
</feature>
<accession>A0A9N8ZN81</accession>
<evidence type="ECO:0000313" key="3">
    <source>
        <dbReference type="Proteomes" id="UP000789759"/>
    </source>
</evidence>
<evidence type="ECO:0000256" key="1">
    <source>
        <dbReference type="SAM" id="MobiDB-lite"/>
    </source>
</evidence>